<dbReference type="Proteomes" id="UP000604046">
    <property type="component" value="Unassembled WGS sequence"/>
</dbReference>
<comment type="caution">
    <text evidence="2">The sequence shown here is derived from an EMBL/GenBank/DDBJ whole genome shotgun (WGS) entry which is preliminary data.</text>
</comment>
<evidence type="ECO:0000256" key="1">
    <source>
        <dbReference type="SAM" id="MobiDB-lite"/>
    </source>
</evidence>
<dbReference type="AlphaFoldDB" id="A0A812U6K6"/>
<feature type="region of interest" description="Disordered" evidence="1">
    <location>
        <begin position="239"/>
        <end position="268"/>
    </location>
</feature>
<gene>
    <name evidence="2" type="ORF">SNAT2548_LOCUS31142</name>
</gene>
<dbReference type="EMBL" id="CAJNDS010002640">
    <property type="protein sequence ID" value="CAE7554413.1"/>
    <property type="molecule type" value="Genomic_DNA"/>
</dbReference>
<keyword evidence="3" id="KW-1185">Reference proteome</keyword>
<protein>
    <submittedName>
        <fullName evidence="2">Uncharacterized protein</fullName>
    </submittedName>
</protein>
<name>A0A812U6K6_9DINO</name>
<sequence length="268" mass="29457">MPGGSLALHEPCPWKELCSDLQASRGEGQLVALVELAALQASGVTGEESMDDNQVKKKLQNQIASLGAQLYRRSRELPLRAIPRALAALMQLVPNESLEADFLPLLRRCTGRLGYRLSELLDANASQHERLQDFDVDALGEVLYVCAAANYTDNSFLETSKRWILHDNATDLKAMRRNVTAIHLLHSFSLLKVARGDLLHRLVAEAQGRLEQFTAFEVLGFLDAAVILQAESDKPLPSAFMFDESDQGPPPSGIGAQTSVRLSPRADR</sequence>
<reference evidence="2" key="1">
    <citation type="submission" date="2021-02" db="EMBL/GenBank/DDBJ databases">
        <authorList>
            <person name="Dougan E. K."/>
            <person name="Rhodes N."/>
            <person name="Thang M."/>
            <person name="Chan C."/>
        </authorList>
    </citation>
    <scope>NUCLEOTIDE SEQUENCE</scope>
</reference>
<evidence type="ECO:0000313" key="3">
    <source>
        <dbReference type="Proteomes" id="UP000604046"/>
    </source>
</evidence>
<accession>A0A812U6K6</accession>
<proteinExistence type="predicted"/>
<organism evidence="2 3">
    <name type="scientific">Symbiodinium natans</name>
    <dbReference type="NCBI Taxonomy" id="878477"/>
    <lineage>
        <taxon>Eukaryota</taxon>
        <taxon>Sar</taxon>
        <taxon>Alveolata</taxon>
        <taxon>Dinophyceae</taxon>
        <taxon>Suessiales</taxon>
        <taxon>Symbiodiniaceae</taxon>
        <taxon>Symbiodinium</taxon>
    </lineage>
</organism>
<evidence type="ECO:0000313" key="2">
    <source>
        <dbReference type="EMBL" id="CAE7554413.1"/>
    </source>
</evidence>